<dbReference type="AlphaFoldDB" id="A0A3N4JTB3"/>
<keyword evidence="1" id="KW-0812">Transmembrane</keyword>
<accession>A0A3N4JTB3</accession>
<reference evidence="2 3" key="1">
    <citation type="journal article" date="2018" name="Nat. Ecol. Evol.">
        <title>Pezizomycetes genomes reveal the molecular basis of ectomycorrhizal truffle lifestyle.</title>
        <authorList>
            <person name="Murat C."/>
            <person name="Payen T."/>
            <person name="Noel B."/>
            <person name="Kuo A."/>
            <person name="Morin E."/>
            <person name="Chen J."/>
            <person name="Kohler A."/>
            <person name="Krizsan K."/>
            <person name="Balestrini R."/>
            <person name="Da Silva C."/>
            <person name="Montanini B."/>
            <person name="Hainaut M."/>
            <person name="Levati E."/>
            <person name="Barry K.W."/>
            <person name="Belfiori B."/>
            <person name="Cichocki N."/>
            <person name="Clum A."/>
            <person name="Dockter R.B."/>
            <person name="Fauchery L."/>
            <person name="Guy J."/>
            <person name="Iotti M."/>
            <person name="Le Tacon F."/>
            <person name="Lindquist E.A."/>
            <person name="Lipzen A."/>
            <person name="Malagnac F."/>
            <person name="Mello A."/>
            <person name="Molinier V."/>
            <person name="Miyauchi S."/>
            <person name="Poulain J."/>
            <person name="Riccioni C."/>
            <person name="Rubini A."/>
            <person name="Sitrit Y."/>
            <person name="Splivallo R."/>
            <person name="Traeger S."/>
            <person name="Wang M."/>
            <person name="Zifcakova L."/>
            <person name="Wipf D."/>
            <person name="Zambonelli A."/>
            <person name="Paolocci F."/>
            <person name="Nowrousian M."/>
            <person name="Ottonello S."/>
            <person name="Baldrian P."/>
            <person name="Spatafora J.W."/>
            <person name="Henrissat B."/>
            <person name="Nagy L.G."/>
            <person name="Aury J.M."/>
            <person name="Wincker P."/>
            <person name="Grigoriev I.V."/>
            <person name="Bonfante P."/>
            <person name="Martin F.M."/>
        </authorList>
    </citation>
    <scope>NUCLEOTIDE SEQUENCE [LARGE SCALE GENOMIC DNA]</scope>
    <source>
        <strain evidence="2 3">120613-1</strain>
    </source>
</reference>
<keyword evidence="1" id="KW-1133">Transmembrane helix</keyword>
<dbReference type="Proteomes" id="UP000276215">
    <property type="component" value="Unassembled WGS sequence"/>
</dbReference>
<name>A0A3N4JTB3_9PEZI</name>
<protein>
    <submittedName>
        <fullName evidence="2">Uncharacterized protein</fullName>
    </submittedName>
</protein>
<gene>
    <name evidence="2" type="ORF">L873DRAFT_633970</name>
</gene>
<evidence type="ECO:0000313" key="3">
    <source>
        <dbReference type="Proteomes" id="UP000276215"/>
    </source>
</evidence>
<evidence type="ECO:0000256" key="1">
    <source>
        <dbReference type="SAM" id="Phobius"/>
    </source>
</evidence>
<keyword evidence="1" id="KW-0472">Membrane</keyword>
<feature type="transmembrane region" description="Helical" evidence="1">
    <location>
        <begin position="12"/>
        <end position="34"/>
    </location>
</feature>
<dbReference type="EMBL" id="ML120372">
    <property type="protein sequence ID" value="RPB01583.1"/>
    <property type="molecule type" value="Genomic_DNA"/>
</dbReference>
<keyword evidence="3" id="KW-1185">Reference proteome</keyword>
<proteinExistence type="predicted"/>
<organism evidence="2 3">
    <name type="scientific">Choiromyces venosus 120613-1</name>
    <dbReference type="NCBI Taxonomy" id="1336337"/>
    <lineage>
        <taxon>Eukaryota</taxon>
        <taxon>Fungi</taxon>
        <taxon>Dikarya</taxon>
        <taxon>Ascomycota</taxon>
        <taxon>Pezizomycotina</taxon>
        <taxon>Pezizomycetes</taxon>
        <taxon>Pezizales</taxon>
        <taxon>Tuberaceae</taxon>
        <taxon>Choiromyces</taxon>
    </lineage>
</organism>
<sequence length="98" mass="11125">MIQSLKNSILCYINFRNLACYLIPIIISLDIFFLQGCIEPQVMSSHKVTIVSHKVVLSRKVVLSCQALFRVPPVVSLRTFGGCGCQPQPWHDYSRRTT</sequence>
<evidence type="ECO:0000313" key="2">
    <source>
        <dbReference type="EMBL" id="RPB01583.1"/>
    </source>
</evidence>